<accession>A0A6A6CFU1</accession>
<keyword evidence="7" id="KW-0326">Glycosidase</keyword>
<dbReference type="GO" id="GO:0005576">
    <property type="term" value="C:extracellular region"/>
    <property type="evidence" value="ECO:0007669"/>
    <property type="project" value="TreeGrafter"/>
</dbReference>
<comment type="similarity">
    <text evidence="2">Belongs to the glycosyl hydrolase 17 family.</text>
</comment>
<dbReference type="GO" id="GO:0071555">
    <property type="term" value="P:cell wall organization"/>
    <property type="evidence" value="ECO:0007669"/>
    <property type="project" value="TreeGrafter"/>
</dbReference>
<feature type="compositionally biased region" description="Gly residues" evidence="13">
    <location>
        <begin position="183"/>
        <end position="192"/>
    </location>
</feature>
<proteinExistence type="inferred from homology"/>
<keyword evidence="15" id="KW-1185">Reference proteome</keyword>
<reference evidence="14" key="1">
    <citation type="journal article" date="2020" name="Stud. Mycol.">
        <title>101 Dothideomycetes genomes: a test case for predicting lifestyles and emergence of pathogens.</title>
        <authorList>
            <person name="Haridas S."/>
            <person name="Albert R."/>
            <person name="Binder M."/>
            <person name="Bloem J."/>
            <person name="Labutti K."/>
            <person name="Salamov A."/>
            <person name="Andreopoulos B."/>
            <person name="Baker S."/>
            <person name="Barry K."/>
            <person name="Bills G."/>
            <person name="Bluhm B."/>
            <person name="Cannon C."/>
            <person name="Castanera R."/>
            <person name="Culley D."/>
            <person name="Daum C."/>
            <person name="Ezra D."/>
            <person name="Gonzalez J."/>
            <person name="Henrissat B."/>
            <person name="Kuo A."/>
            <person name="Liang C."/>
            <person name="Lipzen A."/>
            <person name="Lutzoni F."/>
            <person name="Magnuson J."/>
            <person name="Mondo S."/>
            <person name="Nolan M."/>
            <person name="Ohm R."/>
            <person name="Pangilinan J."/>
            <person name="Park H.-J."/>
            <person name="Ramirez L."/>
            <person name="Alfaro M."/>
            <person name="Sun H."/>
            <person name="Tritt A."/>
            <person name="Yoshinaga Y."/>
            <person name="Zwiers L.-H."/>
            <person name="Turgeon B."/>
            <person name="Goodwin S."/>
            <person name="Spatafora J."/>
            <person name="Crous P."/>
            <person name="Grigoriev I."/>
        </authorList>
    </citation>
    <scope>NUCLEOTIDE SEQUENCE</scope>
    <source>
        <strain evidence="14">ATCC 36951</strain>
    </source>
</reference>
<keyword evidence="4" id="KW-0964">Secreted</keyword>
<dbReference type="SUPFAM" id="SSF51445">
    <property type="entry name" value="(Trans)glycosidases"/>
    <property type="match status" value="1"/>
</dbReference>
<evidence type="ECO:0000313" key="15">
    <source>
        <dbReference type="Proteomes" id="UP000799537"/>
    </source>
</evidence>
<evidence type="ECO:0000256" key="7">
    <source>
        <dbReference type="ARBA" id="ARBA00023295"/>
    </source>
</evidence>
<dbReference type="GeneID" id="54570612"/>
<dbReference type="PANTHER" id="PTHR16631:SF24">
    <property type="entry name" value="FAMILY 17 GLUCOSIDASE SCW11-RELATED"/>
    <property type="match status" value="1"/>
</dbReference>
<evidence type="ECO:0000256" key="5">
    <source>
        <dbReference type="ARBA" id="ARBA00022729"/>
    </source>
</evidence>
<evidence type="ECO:0000256" key="8">
    <source>
        <dbReference type="ARBA" id="ARBA00024983"/>
    </source>
</evidence>
<evidence type="ECO:0000256" key="13">
    <source>
        <dbReference type="SAM" id="MobiDB-lite"/>
    </source>
</evidence>
<dbReference type="Gene3D" id="3.20.20.80">
    <property type="entry name" value="Glycosidases"/>
    <property type="match status" value="1"/>
</dbReference>
<dbReference type="EMBL" id="ML993600">
    <property type="protein sequence ID" value="KAF2165513.1"/>
    <property type="molecule type" value="Genomic_DNA"/>
</dbReference>
<feature type="compositionally biased region" description="Low complexity" evidence="13">
    <location>
        <begin position="67"/>
        <end position="88"/>
    </location>
</feature>
<evidence type="ECO:0000256" key="3">
    <source>
        <dbReference type="ARBA" id="ARBA00022512"/>
    </source>
</evidence>
<feature type="compositionally biased region" description="Low complexity" evidence="13">
    <location>
        <begin position="97"/>
        <end position="115"/>
    </location>
</feature>
<keyword evidence="5" id="KW-0732">Signal</keyword>
<dbReference type="InterPro" id="IPR017853">
    <property type="entry name" value="GH"/>
</dbReference>
<dbReference type="GO" id="GO:0042973">
    <property type="term" value="F:glucan endo-1,3-beta-D-glucosidase activity"/>
    <property type="evidence" value="ECO:0007669"/>
    <property type="project" value="TreeGrafter"/>
</dbReference>
<dbReference type="GO" id="GO:0009986">
    <property type="term" value="C:cell surface"/>
    <property type="evidence" value="ECO:0007669"/>
    <property type="project" value="TreeGrafter"/>
</dbReference>
<dbReference type="RefSeq" id="XP_033666402.1">
    <property type="nucleotide sequence ID" value="XM_033817340.1"/>
</dbReference>
<evidence type="ECO:0000256" key="2">
    <source>
        <dbReference type="ARBA" id="ARBA00008773"/>
    </source>
</evidence>
<name>A0A6A6CFU1_ZASCE</name>
<gene>
    <name evidence="14" type="ORF">M409DRAFT_67314</name>
</gene>
<evidence type="ECO:0000256" key="4">
    <source>
        <dbReference type="ARBA" id="ARBA00022525"/>
    </source>
</evidence>
<evidence type="ECO:0000256" key="11">
    <source>
        <dbReference type="ARBA" id="ARBA00041516"/>
    </source>
</evidence>
<comment type="subcellular location">
    <subcellularLocation>
        <location evidence="1">Secreted</location>
        <location evidence="1">Cell wall</location>
    </subcellularLocation>
</comment>
<keyword evidence="6 14" id="KW-0378">Hydrolase</keyword>
<evidence type="ECO:0000256" key="6">
    <source>
        <dbReference type="ARBA" id="ARBA00022801"/>
    </source>
</evidence>
<sequence length="467" mass="47750">MQYYAAAAVFASGLVASASAGSVHAMHHNLHKRGTPEAYSFPETANATCGCTTWTTTWYGEATLVPGPSTVSSSSSSSSSSEVTSSSTWVAPSTYVAPTTSTSEAPKPTSTSPSSAAPPPPYTKEVEHPKPTSSAPAPTTYAAPSSSSAPAPSSSSSSSEGGWNIPSWSAPSWSQPSESSGNNGWGHGGSGNSGSSSPSPNGNKWAMTYTPYTSGGECKSASDVANDIAQIKAKGFTTVRLYATDCSGVQNVGSACNEHGVKMIMGIYIDSAGLDKAREQISQLTNWGSSNGWDKVEMVVAGNEAIFNGYCSASELAGFLGEVKSAFKSAGYSGPVTTTEPLGTIQENANTICGAVDVIAANIHPFFNGAISASGAGDFVKSQLDLLKDACGGAKEAYNLETGWPSKGDSNGAAIPGYSEQKEAIDAIVASAGGKSAIFSYEDDSWKAPGDLGVEQFWGCASLFTDS</sequence>
<dbReference type="AlphaFoldDB" id="A0A6A6CFU1"/>
<keyword evidence="3" id="KW-0134">Cell wall</keyword>
<feature type="compositionally biased region" description="Low complexity" evidence="13">
    <location>
        <begin position="166"/>
        <end position="182"/>
    </location>
</feature>
<evidence type="ECO:0000256" key="1">
    <source>
        <dbReference type="ARBA" id="ARBA00004191"/>
    </source>
</evidence>
<protein>
    <recommendedName>
        <fullName evidence="9">Probable beta-glucosidase btgE</fullName>
    </recommendedName>
    <alternativeName>
        <fullName evidence="10">Beta-D-glucoside glucohydrolase btgE</fullName>
    </alternativeName>
    <alternativeName>
        <fullName evidence="12">Cellobiase btgE</fullName>
    </alternativeName>
    <alternativeName>
        <fullName evidence="11">Gentiobiase btgE</fullName>
    </alternativeName>
</protein>
<feature type="region of interest" description="Disordered" evidence="13">
    <location>
        <begin position="67"/>
        <end position="202"/>
    </location>
</feature>
<dbReference type="GO" id="GO:0009277">
    <property type="term" value="C:fungal-type cell wall"/>
    <property type="evidence" value="ECO:0007669"/>
    <property type="project" value="TreeGrafter"/>
</dbReference>
<dbReference type="InterPro" id="IPR050732">
    <property type="entry name" value="Beta-glucan_modifiers"/>
</dbReference>
<dbReference type="OrthoDB" id="4082933at2759"/>
<feature type="compositionally biased region" description="Low complexity" evidence="13">
    <location>
        <begin position="131"/>
        <end position="159"/>
    </location>
</feature>
<dbReference type="Proteomes" id="UP000799537">
    <property type="component" value="Unassembled WGS sequence"/>
</dbReference>
<evidence type="ECO:0000313" key="14">
    <source>
        <dbReference type="EMBL" id="KAF2165513.1"/>
    </source>
</evidence>
<evidence type="ECO:0000256" key="10">
    <source>
        <dbReference type="ARBA" id="ARBA00041495"/>
    </source>
</evidence>
<evidence type="ECO:0000256" key="9">
    <source>
        <dbReference type="ARBA" id="ARBA00039284"/>
    </source>
</evidence>
<comment type="function">
    <text evidence="8">Beta-glucosidases are one of a number of cellulolytic enzymes involved in the degradation of cellulosic biomass. Catalyzes the last step releasing glucose from the inhibitory cellobiose.</text>
</comment>
<dbReference type="PANTHER" id="PTHR16631">
    <property type="entry name" value="GLUCAN 1,3-BETA-GLUCOSIDASE"/>
    <property type="match status" value="1"/>
</dbReference>
<feature type="compositionally biased region" description="Low complexity" evidence="13">
    <location>
        <begin position="193"/>
        <end position="202"/>
    </location>
</feature>
<organism evidence="14 15">
    <name type="scientific">Zasmidium cellare ATCC 36951</name>
    <dbReference type="NCBI Taxonomy" id="1080233"/>
    <lineage>
        <taxon>Eukaryota</taxon>
        <taxon>Fungi</taxon>
        <taxon>Dikarya</taxon>
        <taxon>Ascomycota</taxon>
        <taxon>Pezizomycotina</taxon>
        <taxon>Dothideomycetes</taxon>
        <taxon>Dothideomycetidae</taxon>
        <taxon>Mycosphaerellales</taxon>
        <taxon>Mycosphaerellaceae</taxon>
        <taxon>Zasmidium</taxon>
    </lineage>
</organism>
<evidence type="ECO:0000256" key="12">
    <source>
        <dbReference type="ARBA" id="ARBA00042762"/>
    </source>
</evidence>